<feature type="transmembrane region" description="Helical" evidence="2">
    <location>
        <begin position="1214"/>
        <end position="1235"/>
    </location>
</feature>
<protein>
    <recommendedName>
        <fullName evidence="5">Cation-transporting P-type ATPase C-terminal domain-containing protein</fullName>
    </recommendedName>
</protein>
<reference evidence="3 4" key="1">
    <citation type="submission" date="2024-10" db="EMBL/GenBank/DDBJ databases">
        <title>Updated reference genomes for cyclostephanoid diatoms.</title>
        <authorList>
            <person name="Roberts W.R."/>
            <person name="Alverson A.J."/>
        </authorList>
    </citation>
    <scope>NUCLEOTIDE SEQUENCE [LARGE SCALE GENOMIC DNA]</scope>
    <source>
        <strain evidence="3 4">AJA276-08</strain>
    </source>
</reference>
<dbReference type="SUPFAM" id="SSF81665">
    <property type="entry name" value="Calcium ATPase, transmembrane domain M"/>
    <property type="match status" value="1"/>
</dbReference>
<keyword evidence="2" id="KW-0472">Membrane</keyword>
<feature type="region of interest" description="Disordered" evidence="1">
    <location>
        <begin position="1"/>
        <end position="104"/>
    </location>
</feature>
<feature type="compositionally biased region" description="Basic and acidic residues" evidence="1">
    <location>
        <begin position="495"/>
        <end position="511"/>
    </location>
</feature>
<sequence length="1469" mass="163874">MVVPYVLTPPRPRPPPIAMKPDNFTRGRESLHLHRHHSSPSNKTIGKIPPASDPDQTDERGQEEAERCPLTWDEARSRLRRTMEQWKSEERRQKRSTANNDETKKRGLSAIIAAVEDPDMIFLAIPLSALFVSLSFALPQSDASNISHEMQRGASLLFLISSLISTWITRRRRKVSRDTDSSIERRRCVSAFLKGMANRHSGLSQSQRRPVIASPGNNSNLFNVDTIPRKNVEDVYSTYRFADADRGRWHRIPSLLLVKGDFIALKVGDTAPAKCIAIKPSMDTCDGRRDVIEAGERLTIDSLSTLARDSLALESTKTSTIADSVEINTFDSFSSAGTIPTSNATKPSGKKGGLFPPGRSTLACHSEEMLVLANGVQIFALLETPLDPFLRKEIVKQHDSTPQVLRQLEATRTTLVLLAILALTSTAFVLLVRSGGGQSFFQSPNWTLPLLSALVLLPVSTPVFLFWVECLGISRILYNVHPLASKRMKPSATLDGHKKDSEHSLGDKSYSENRGVAKPSPQLLCRYIMTTSTYRLFTKSLIKKIESSWKRLWGRQSSSSADMLISIPPASLHLLEKLGLITALALVDDELACEPSSTPQQLLIPSGQGGFTLLDICPVYGDENSSGEDDNDSSLRGSNRINRSSASVDSDESNEELRYRYNHAFQATARAVRKIGSYRKKYVSTRRLQEGAHQDLFQKNMDAEFSDDDDEVQFEDPEWWKHLPSLKCIGLACLLVEEKNKKAQSEHNASLNPSQKVSFETGKSSRYDGAKACTLSSVESSLVDHICCDERERKHLKLLAQCIGFETFPNDLGVRGDLSCFHERRRLHILSTNLLRQRMQLDSHALGLEESRNWSRLFTDADAVFVRDKRSGGDLVLTVGDSRVVTSTISPLTAAERNVINETQKNWLLSDLDVQGKQVYSFSYAPLPFTADQKIEWGCMNSDIYLLDNASPNAYIPSHGFWSLVKNQIFLGLLGSSVRPRKEIEPLINSCAHAGVRFVYFSPRNMRRTKELASQMGIDVGWNCAISLRPLEGGIDSFRMSSEYADWDVNARLPHGVEDVRRHLKEVDNVPLLVSLYTDVTKKTAADMVNVFQEYKDTVLSVGLSHLSGNQEIFSSADIAIGVDVLAEDVSLVDEWSALQEEEITFVTCISAHSSVFNLCGSQATSHFVEIIRIGRACLEAATQGVIFVLSGCLSFSIFILLCSFTAATAVPTIPALGSFLFTQLLLPLIGLSMVSTDEAKEFMTRVPPKNDPSVKYFLMVNRRQYFSGLLRSALPAILPQFLYLVVLGELMWEFDSQFVLDHCLDSLDPDEVKRRVATTSIIRCEALRDYSGPARDAAGSVTLAALAVCTCMSSASYIFRTESVRSEPPWKRNHLWLGTLALSFVLVSLYLSLTLEEGSMKALSWFFYVLFLLAPLICLFICETIKKRDQKLDKRAAMMRRLQFETRLGMWSPKESTHPGAHNTVEEQ</sequence>
<evidence type="ECO:0000256" key="1">
    <source>
        <dbReference type="SAM" id="MobiDB-lite"/>
    </source>
</evidence>
<feature type="transmembrane region" description="Helical" evidence="2">
    <location>
        <begin position="446"/>
        <end position="468"/>
    </location>
</feature>
<name>A0ABD3QQE0_9STRA</name>
<feature type="compositionally biased region" description="Pro residues" evidence="1">
    <location>
        <begin position="7"/>
        <end position="18"/>
    </location>
</feature>
<feature type="transmembrane region" description="Helical" evidence="2">
    <location>
        <begin position="120"/>
        <end position="138"/>
    </location>
</feature>
<accession>A0ABD3QQE0</accession>
<evidence type="ECO:0000313" key="3">
    <source>
        <dbReference type="EMBL" id="KAL3802472.1"/>
    </source>
</evidence>
<evidence type="ECO:0000313" key="4">
    <source>
        <dbReference type="Proteomes" id="UP001530315"/>
    </source>
</evidence>
<dbReference type="InterPro" id="IPR039720">
    <property type="entry name" value="TMEM94"/>
</dbReference>
<feature type="compositionally biased region" description="Basic and acidic residues" evidence="1">
    <location>
        <begin position="57"/>
        <end position="92"/>
    </location>
</feature>
<gene>
    <name evidence="3" type="ORF">ACHAW5_009731</name>
</gene>
<dbReference type="Proteomes" id="UP001530315">
    <property type="component" value="Unassembled WGS sequence"/>
</dbReference>
<keyword evidence="4" id="KW-1185">Reference proteome</keyword>
<dbReference type="PANTHER" id="PTHR13219:SF6">
    <property type="entry name" value="TRANSMEMBRANE PROTEIN 94"/>
    <property type="match status" value="1"/>
</dbReference>
<proteinExistence type="predicted"/>
<feature type="transmembrane region" description="Helical" evidence="2">
    <location>
        <begin position="415"/>
        <end position="434"/>
    </location>
</feature>
<feature type="transmembrane region" description="Helical" evidence="2">
    <location>
        <begin position="150"/>
        <end position="168"/>
    </location>
</feature>
<feature type="transmembrane region" description="Helical" evidence="2">
    <location>
        <begin position="1266"/>
        <end position="1287"/>
    </location>
</feature>
<organism evidence="3 4">
    <name type="scientific">Stephanodiscus triporus</name>
    <dbReference type="NCBI Taxonomy" id="2934178"/>
    <lineage>
        <taxon>Eukaryota</taxon>
        <taxon>Sar</taxon>
        <taxon>Stramenopiles</taxon>
        <taxon>Ochrophyta</taxon>
        <taxon>Bacillariophyta</taxon>
        <taxon>Coscinodiscophyceae</taxon>
        <taxon>Thalassiosirophycidae</taxon>
        <taxon>Stephanodiscales</taxon>
        <taxon>Stephanodiscaceae</taxon>
        <taxon>Stephanodiscus</taxon>
    </lineage>
</organism>
<dbReference type="InterPro" id="IPR023298">
    <property type="entry name" value="ATPase_P-typ_TM_dom_sf"/>
</dbReference>
<feature type="region of interest" description="Disordered" evidence="1">
    <location>
        <begin position="489"/>
        <end position="517"/>
    </location>
</feature>
<keyword evidence="2" id="KW-1133">Transmembrane helix</keyword>
<feature type="region of interest" description="Disordered" evidence="1">
    <location>
        <begin position="624"/>
        <end position="654"/>
    </location>
</feature>
<dbReference type="EMBL" id="JALLAZ020000146">
    <property type="protein sequence ID" value="KAL3802472.1"/>
    <property type="molecule type" value="Genomic_DNA"/>
</dbReference>
<feature type="transmembrane region" description="Helical" evidence="2">
    <location>
        <begin position="1186"/>
        <end position="1208"/>
    </location>
</feature>
<dbReference type="Gene3D" id="1.20.1110.10">
    <property type="entry name" value="Calcium-transporting ATPase, transmembrane domain"/>
    <property type="match status" value="1"/>
</dbReference>
<feature type="transmembrane region" description="Helical" evidence="2">
    <location>
        <begin position="1338"/>
        <end position="1360"/>
    </location>
</feature>
<evidence type="ECO:0000256" key="2">
    <source>
        <dbReference type="SAM" id="Phobius"/>
    </source>
</evidence>
<feature type="compositionally biased region" description="Basic and acidic residues" evidence="1">
    <location>
        <begin position="23"/>
        <end position="32"/>
    </location>
</feature>
<evidence type="ECO:0008006" key="5">
    <source>
        <dbReference type="Google" id="ProtNLM"/>
    </source>
</evidence>
<feature type="transmembrane region" description="Helical" evidence="2">
    <location>
        <begin position="1406"/>
        <end position="1426"/>
    </location>
</feature>
<dbReference type="PANTHER" id="PTHR13219">
    <property type="entry name" value="TRANSMEMBRANE PROTEIN 94"/>
    <property type="match status" value="1"/>
</dbReference>
<comment type="caution">
    <text evidence="3">The sequence shown here is derived from an EMBL/GenBank/DDBJ whole genome shotgun (WGS) entry which is preliminary data.</text>
</comment>
<feature type="transmembrane region" description="Helical" evidence="2">
    <location>
        <begin position="1376"/>
        <end position="1394"/>
    </location>
</feature>
<keyword evidence="2" id="KW-0812">Transmembrane</keyword>
<feature type="compositionally biased region" description="Polar residues" evidence="1">
    <location>
        <begin position="635"/>
        <end position="648"/>
    </location>
</feature>